<evidence type="ECO:0000313" key="2">
    <source>
        <dbReference type="EMBL" id="KKL05109.1"/>
    </source>
</evidence>
<dbReference type="EMBL" id="LAZR01044254">
    <property type="protein sequence ID" value="KKL05109.1"/>
    <property type="molecule type" value="Genomic_DNA"/>
</dbReference>
<sequence>MKLESKKIEEIYSSEVAKEYGSSMARFEQYKEKAINESSLKNGDIVLVFCCGTGLDFSHILKKIGKEGKILGVDFSSEMLKKAKEIIRNEKWENIELIEADITKFKDKLEEKADVGVCTLGMSIIPDFKSAYYNLLSNVKEQGEIIIGDMQLASGRLAGLKTKLTISLAKKYGGTYEGHQNSLELYSMMKKELTDVIKREFLLKSYFYCIGKKK</sequence>
<accession>A0A0F9A6D3</accession>
<dbReference type="Gene3D" id="3.40.50.150">
    <property type="entry name" value="Vaccinia Virus protein VP39"/>
    <property type="match status" value="1"/>
</dbReference>
<dbReference type="CDD" id="cd02440">
    <property type="entry name" value="AdoMet_MTases"/>
    <property type="match status" value="1"/>
</dbReference>
<dbReference type="Pfam" id="PF13847">
    <property type="entry name" value="Methyltransf_31"/>
    <property type="match status" value="1"/>
</dbReference>
<dbReference type="InterPro" id="IPR029063">
    <property type="entry name" value="SAM-dependent_MTases_sf"/>
</dbReference>
<reference evidence="2" key="1">
    <citation type="journal article" date="2015" name="Nature">
        <title>Complex archaea that bridge the gap between prokaryotes and eukaryotes.</title>
        <authorList>
            <person name="Spang A."/>
            <person name="Saw J.H."/>
            <person name="Jorgensen S.L."/>
            <person name="Zaremba-Niedzwiedzka K."/>
            <person name="Martijn J."/>
            <person name="Lind A.E."/>
            <person name="van Eijk R."/>
            <person name="Schleper C."/>
            <person name="Guy L."/>
            <person name="Ettema T.J."/>
        </authorList>
    </citation>
    <scope>NUCLEOTIDE SEQUENCE</scope>
</reference>
<proteinExistence type="predicted"/>
<comment type="caution">
    <text evidence="2">The sequence shown here is derived from an EMBL/GenBank/DDBJ whole genome shotgun (WGS) entry which is preliminary data.</text>
</comment>
<evidence type="ECO:0000259" key="1">
    <source>
        <dbReference type="Pfam" id="PF13847"/>
    </source>
</evidence>
<organism evidence="2">
    <name type="scientific">marine sediment metagenome</name>
    <dbReference type="NCBI Taxonomy" id="412755"/>
    <lineage>
        <taxon>unclassified sequences</taxon>
        <taxon>metagenomes</taxon>
        <taxon>ecological metagenomes</taxon>
    </lineage>
</organism>
<dbReference type="AlphaFoldDB" id="A0A0F9A6D3"/>
<protein>
    <recommendedName>
        <fullName evidence="1">Methyltransferase domain-containing protein</fullName>
    </recommendedName>
</protein>
<dbReference type="SUPFAM" id="SSF53335">
    <property type="entry name" value="S-adenosyl-L-methionine-dependent methyltransferases"/>
    <property type="match status" value="1"/>
</dbReference>
<gene>
    <name evidence="2" type="ORF">LCGC14_2609340</name>
</gene>
<dbReference type="InterPro" id="IPR025714">
    <property type="entry name" value="Methyltranfer_dom"/>
</dbReference>
<name>A0A0F9A6D3_9ZZZZ</name>
<feature type="domain" description="Methyltransferase" evidence="1">
    <location>
        <begin position="42"/>
        <end position="190"/>
    </location>
</feature>
<dbReference type="PANTHER" id="PTHR43861">
    <property type="entry name" value="TRANS-ACONITATE 2-METHYLTRANSFERASE-RELATED"/>
    <property type="match status" value="1"/>
</dbReference>
<dbReference type="PANTHER" id="PTHR43861:SF1">
    <property type="entry name" value="TRANS-ACONITATE 2-METHYLTRANSFERASE"/>
    <property type="match status" value="1"/>
</dbReference>